<accession>A0A645E5A3</accession>
<gene>
    <name evidence="2" type="ORF">SDC9_144140</name>
</gene>
<proteinExistence type="predicted"/>
<reference evidence="2" key="1">
    <citation type="submission" date="2019-08" db="EMBL/GenBank/DDBJ databases">
        <authorList>
            <person name="Kucharzyk K."/>
            <person name="Murdoch R.W."/>
            <person name="Higgins S."/>
            <person name="Loffler F."/>
        </authorList>
    </citation>
    <scope>NUCLEOTIDE SEQUENCE</scope>
</reference>
<feature type="region of interest" description="Disordered" evidence="1">
    <location>
        <begin position="28"/>
        <end position="49"/>
    </location>
</feature>
<comment type="caution">
    <text evidence="2">The sequence shown here is derived from an EMBL/GenBank/DDBJ whole genome shotgun (WGS) entry which is preliminary data.</text>
</comment>
<name>A0A645E5A3_9ZZZZ</name>
<evidence type="ECO:0000256" key="1">
    <source>
        <dbReference type="SAM" id="MobiDB-lite"/>
    </source>
</evidence>
<dbReference type="EMBL" id="VSSQ01043300">
    <property type="protein sequence ID" value="MPM96970.1"/>
    <property type="molecule type" value="Genomic_DNA"/>
</dbReference>
<protein>
    <submittedName>
        <fullName evidence="2">Uncharacterized protein</fullName>
    </submittedName>
</protein>
<organism evidence="2">
    <name type="scientific">bioreactor metagenome</name>
    <dbReference type="NCBI Taxonomy" id="1076179"/>
    <lineage>
        <taxon>unclassified sequences</taxon>
        <taxon>metagenomes</taxon>
        <taxon>ecological metagenomes</taxon>
    </lineage>
</organism>
<dbReference type="AlphaFoldDB" id="A0A645E5A3"/>
<feature type="compositionally biased region" description="Basic and acidic residues" evidence="1">
    <location>
        <begin position="39"/>
        <end position="49"/>
    </location>
</feature>
<evidence type="ECO:0000313" key="2">
    <source>
        <dbReference type="EMBL" id="MPM96970.1"/>
    </source>
</evidence>
<sequence length="49" mass="6000">MMEGDSIKYFNYFDRYHLEKKNPLKTSEALKNSNLPKHHHDDQKFENLF</sequence>